<keyword evidence="3" id="KW-1185">Reference proteome</keyword>
<dbReference type="GeneID" id="17269769"/>
<evidence type="ECO:0000313" key="3">
    <source>
        <dbReference type="Proteomes" id="UP000013827"/>
    </source>
</evidence>
<evidence type="ECO:0000313" key="2">
    <source>
        <dbReference type="EnsemblProtists" id="EOD24222"/>
    </source>
</evidence>
<keyword evidence="1" id="KW-0732">Signal</keyword>
<dbReference type="PaxDb" id="2903-EOD24222"/>
<dbReference type="HOGENOM" id="CLU_2965702_0_0_1"/>
<dbReference type="KEGG" id="ehx:EMIHUDRAFT_460761"/>
<sequence>MPCHMHMIGRLFCDGGWALVGGSLLGRAGRGVGAGAVRDTTPRRNLSGGRAGCVQCVPD</sequence>
<dbReference type="AlphaFoldDB" id="A0A0D3JL37"/>
<organism evidence="2 3">
    <name type="scientific">Emiliania huxleyi (strain CCMP1516)</name>
    <dbReference type="NCBI Taxonomy" id="280463"/>
    <lineage>
        <taxon>Eukaryota</taxon>
        <taxon>Haptista</taxon>
        <taxon>Haptophyta</taxon>
        <taxon>Prymnesiophyceae</taxon>
        <taxon>Isochrysidales</taxon>
        <taxon>Noelaerhabdaceae</taxon>
        <taxon>Emiliania</taxon>
    </lineage>
</organism>
<protein>
    <submittedName>
        <fullName evidence="2">Uncharacterized protein</fullName>
    </submittedName>
</protein>
<dbReference type="RefSeq" id="XP_005776651.1">
    <property type="nucleotide sequence ID" value="XM_005776594.1"/>
</dbReference>
<feature type="signal peptide" evidence="1">
    <location>
        <begin position="1"/>
        <end position="18"/>
    </location>
</feature>
<feature type="chain" id="PRO_5044254649" evidence="1">
    <location>
        <begin position="19"/>
        <end position="59"/>
    </location>
</feature>
<accession>A0A0D3JL37</accession>
<dbReference type="EnsemblProtists" id="EOD24222">
    <property type="protein sequence ID" value="EOD24222"/>
    <property type="gene ID" value="EMIHUDRAFT_460761"/>
</dbReference>
<dbReference type="Proteomes" id="UP000013827">
    <property type="component" value="Unassembled WGS sequence"/>
</dbReference>
<name>A0A0D3JL37_EMIH1</name>
<reference evidence="3" key="1">
    <citation type="journal article" date="2013" name="Nature">
        <title>Pan genome of the phytoplankton Emiliania underpins its global distribution.</title>
        <authorList>
            <person name="Read B.A."/>
            <person name="Kegel J."/>
            <person name="Klute M.J."/>
            <person name="Kuo A."/>
            <person name="Lefebvre S.C."/>
            <person name="Maumus F."/>
            <person name="Mayer C."/>
            <person name="Miller J."/>
            <person name="Monier A."/>
            <person name="Salamov A."/>
            <person name="Young J."/>
            <person name="Aguilar M."/>
            <person name="Claverie J.M."/>
            <person name="Frickenhaus S."/>
            <person name="Gonzalez K."/>
            <person name="Herman E.K."/>
            <person name="Lin Y.C."/>
            <person name="Napier J."/>
            <person name="Ogata H."/>
            <person name="Sarno A.F."/>
            <person name="Shmutz J."/>
            <person name="Schroeder D."/>
            <person name="de Vargas C."/>
            <person name="Verret F."/>
            <person name="von Dassow P."/>
            <person name="Valentin K."/>
            <person name="Van de Peer Y."/>
            <person name="Wheeler G."/>
            <person name="Dacks J.B."/>
            <person name="Delwiche C.F."/>
            <person name="Dyhrman S.T."/>
            <person name="Glockner G."/>
            <person name="John U."/>
            <person name="Richards T."/>
            <person name="Worden A.Z."/>
            <person name="Zhang X."/>
            <person name="Grigoriev I.V."/>
            <person name="Allen A.E."/>
            <person name="Bidle K."/>
            <person name="Borodovsky M."/>
            <person name="Bowler C."/>
            <person name="Brownlee C."/>
            <person name="Cock J.M."/>
            <person name="Elias M."/>
            <person name="Gladyshev V.N."/>
            <person name="Groth M."/>
            <person name="Guda C."/>
            <person name="Hadaegh A."/>
            <person name="Iglesias-Rodriguez M.D."/>
            <person name="Jenkins J."/>
            <person name="Jones B.M."/>
            <person name="Lawson T."/>
            <person name="Leese F."/>
            <person name="Lindquist E."/>
            <person name="Lobanov A."/>
            <person name="Lomsadze A."/>
            <person name="Malik S.B."/>
            <person name="Marsh M.E."/>
            <person name="Mackinder L."/>
            <person name="Mock T."/>
            <person name="Mueller-Roeber B."/>
            <person name="Pagarete A."/>
            <person name="Parker M."/>
            <person name="Probert I."/>
            <person name="Quesneville H."/>
            <person name="Raines C."/>
            <person name="Rensing S.A."/>
            <person name="Riano-Pachon D.M."/>
            <person name="Richier S."/>
            <person name="Rokitta S."/>
            <person name="Shiraiwa Y."/>
            <person name="Soanes D.M."/>
            <person name="van der Giezen M."/>
            <person name="Wahlund T.M."/>
            <person name="Williams B."/>
            <person name="Wilson W."/>
            <person name="Wolfe G."/>
            <person name="Wurch L.L."/>
        </authorList>
    </citation>
    <scope>NUCLEOTIDE SEQUENCE</scope>
</reference>
<evidence type="ECO:0000256" key="1">
    <source>
        <dbReference type="SAM" id="SignalP"/>
    </source>
</evidence>
<proteinExistence type="predicted"/>
<reference evidence="2" key="2">
    <citation type="submission" date="2024-10" db="UniProtKB">
        <authorList>
            <consortium name="EnsemblProtists"/>
        </authorList>
    </citation>
    <scope>IDENTIFICATION</scope>
</reference>